<reference evidence="1 2" key="1">
    <citation type="journal article" date="2019" name="Int. J. Syst. Evol. Microbiol.">
        <title>The Global Catalogue of Microorganisms (GCM) 10K type strain sequencing project: providing services to taxonomists for standard genome sequencing and annotation.</title>
        <authorList>
            <consortium name="The Broad Institute Genomics Platform"/>
            <consortium name="The Broad Institute Genome Sequencing Center for Infectious Disease"/>
            <person name="Wu L."/>
            <person name="Ma J."/>
        </authorList>
    </citation>
    <scope>NUCLEOTIDE SEQUENCE [LARGE SCALE GENOMIC DNA]</scope>
    <source>
        <strain evidence="1 2">JCM 8201</strain>
    </source>
</reference>
<evidence type="ECO:0008006" key="3">
    <source>
        <dbReference type="Google" id="ProtNLM"/>
    </source>
</evidence>
<accession>A0ABN3UAR0</accession>
<name>A0ABN3UAR0_9ACTN</name>
<gene>
    <name evidence="1" type="ORF">GCM10010439_37650</name>
</gene>
<keyword evidence="2" id="KW-1185">Reference proteome</keyword>
<protein>
    <recommendedName>
        <fullName evidence="3">DoxX-like protein</fullName>
    </recommendedName>
</protein>
<comment type="caution">
    <text evidence="1">The sequence shown here is derived from an EMBL/GenBank/DDBJ whole genome shotgun (WGS) entry which is preliminary data.</text>
</comment>
<dbReference type="EMBL" id="BAAATZ010000013">
    <property type="protein sequence ID" value="GAA2728749.1"/>
    <property type="molecule type" value="Genomic_DNA"/>
</dbReference>
<organism evidence="1 2">
    <name type="scientific">Actinocorallia aurantiaca</name>
    <dbReference type="NCBI Taxonomy" id="46204"/>
    <lineage>
        <taxon>Bacteria</taxon>
        <taxon>Bacillati</taxon>
        <taxon>Actinomycetota</taxon>
        <taxon>Actinomycetes</taxon>
        <taxon>Streptosporangiales</taxon>
        <taxon>Thermomonosporaceae</taxon>
        <taxon>Actinocorallia</taxon>
    </lineage>
</organism>
<sequence>MADLRNAGLVLAVTGLAHLVAPKPFELITKPLFPEDTGDWVQRNGVTELALGAAIAVPQTRRIGLAGLTVYVSWLAKRGADAFRK</sequence>
<evidence type="ECO:0000313" key="2">
    <source>
        <dbReference type="Proteomes" id="UP001501842"/>
    </source>
</evidence>
<evidence type="ECO:0000313" key="1">
    <source>
        <dbReference type="EMBL" id="GAA2728749.1"/>
    </source>
</evidence>
<dbReference type="RefSeq" id="WP_344451789.1">
    <property type="nucleotide sequence ID" value="NZ_BAAATZ010000013.1"/>
</dbReference>
<proteinExistence type="predicted"/>
<dbReference type="Proteomes" id="UP001501842">
    <property type="component" value="Unassembled WGS sequence"/>
</dbReference>